<gene>
    <name evidence="1" type="ORF">ESB13_13360</name>
</gene>
<dbReference type="EMBL" id="SDHZ01000002">
    <property type="protein sequence ID" value="RXK83105.1"/>
    <property type="molecule type" value="Genomic_DNA"/>
</dbReference>
<proteinExistence type="predicted"/>
<reference evidence="1 2" key="1">
    <citation type="submission" date="2019-01" db="EMBL/GenBank/DDBJ databases">
        <title>Filimonas sp. strain TTM-71.</title>
        <authorList>
            <person name="Chen W.-M."/>
        </authorList>
    </citation>
    <scope>NUCLEOTIDE SEQUENCE [LARGE SCALE GENOMIC DNA]</scope>
    <source>
        <strain evidence="1 2">TTM-71</strain>
    </source>
</reference>
<evidence type="ECO:0000313" key="2">
    <source>
        <dbReference type="Proteomes" id="UP000290545"/>
    </source>
</evidence>
<dbReference type="AlphaFoldDB" id="A0A4Q1D3X2"/>
<organism evidence="1 2">
    <name type="scientific">Filimonas effusa</name>
    <dbReference type="NCBI Taxonomy" id="2508721"/>
    <lineage>
        <taxon>Bacteria</taxon>
        <taxon>Pseudomonadati</taxon>
        <taxon>Bacteroidota</taxon>
        <taxon>Chitinophagia</taxon>
        <taxon>Chitinophagales</taxon>
        <taxon>Chitinophagaceae</taxon>
        <taxon>Filimonas</taxon>
    </lineage>
</organism>
<evidence type="ECO:0000313" key="1">
    <source>
        <dbReference type="EMBL" id="RXK83105.1"/>
    </source>
</evidence>
<dbReference type="PROSITE" id="PS51257">
    <property type="entry name" value="PROKAR_LIPOPROTEIN"/>
    <property type="match status" value="1"/>
</dbReference>
<comment type="caution">
    <text evidence="1">The sequence shown here is derived from an EMBL/GenBank/DDBJ whole genome shotgun (WGS) entry which is preliminary data.</text>
</comment>
<name>A0A4Q1D3X2_9BACT</name>
<sequence length="530" mass="57859">MKLRLILIACFAFAMVATGCKKNDSPVTPPVITVGDNFEHVEGLNVGDVVNLKVKVSAAAGIKRLAWYFVTRNANGTTAGTPATVDKTDYPTTLDQTITFTVAENFSELVITSFDKAHRHAEVHIKPENIRHSPILTFKDNIRFRESVFENKNLTIEGNITSEFDLKSLSYQTVINGVLSGENSIAITNKNMPFAVKLVAGKNLSAIIVKAVNQYNGLGVDTFKIGTVVDDDVIVTLANSQTNVPVVYAGIDNTLSGTIFSGSAVTNLTYAVKTNGSYGSEMPVAIGTPADEFTFSVSYAGTKGAQAIRITGHNAGNKTKTAEFNVSKVYSKLKVFRDVKLSSEIGAGKNNWFSAYQTPNVFDITNAAPVQTMMDLLFAKYADGDYRLMAPSIFDAGTAYKNAVQPYMVGFNKAPYTMVSTNRASLTPVVFNNLEWDGDMMNFLDTAVKNKENYNFYTTNRRYNNSFSTTQGFIIGWGQFSPINNQAFGIVIVKDFTKTSTGATLTLDIKVPDGDNRTKFNPVSILNYNP</sequence>
<keyword evidence="2" id="KW-1185">Reference proteome</keyword>
<dbReference type="OrthoDB" id="1089716at2"/>
<dbReference type="RefSeq" id="WP_129004081.1">
    <property type="nucleotide sequence ID" value="NZ_SDHZ01000002.1"/>
</dbReference>
<protein>
    <submittedName>
        <fullName evidence="1">Uncharacterized protein</fullName>
    </submittedName>
</protein>
<dbReference type="Proteomes" id="UP000290545">
    <property type="component" value="Unassembled WGS sequence"/>
</dbReference>
<accession>A0A4Q1D3X2</accession>